<keyword evidence="4" id="KW-1185">Reference proteome</keyword>
<reference evidence="3 4" key="1">
    <citation type="submission" date="2020-04" db="EMBL/GenBank/DDBJ databases">
        <title>Novel species.</title>
        <authorList>
            <person name="Teo W.F.A."/>
            <person name="Lipun K."/>
            <person name="Srisuk N."/>
            <person name="Duangmal K."/>
        </authorList>
    </citation>
    <scope>NUCLEOTIDE SEQUENCE [LARGE SCALE GENOMIC DNA]</scope>
    <source>
        <strain evidence="3 4">K13G38</strain>
    </source>
</reference>
<comment type="caution">
    <text evidence="3">The sequence shown here is derived from an EMBL/GenBank/DDBJ whole genome shotgun (WGS) entry which is preliminary data.</text>
</comment>
<evidence type="ECO:0000256" key="1">
    <source>
        <dbReference type="ARBA" id="ARBA00023002"/>
    </source>
</evidence>
<dbReference type="EMBL" id="JAAXLS010000001">
    <property type="protein sequence ID" value="NKQ51590.1"/>
    <property type="molecule type" value="Genomic_DNA"/>
</dbReference>
<dbReference type="Gene3D" id="3.40.605.10">
    <property type="entry name" value="Aldehyde Dehydrogenase, Chain A, domain 1"/>
    <property type="match status" value="1"/>
</dbReference>
<dbReference type="InterPro" id="IPR016163">
    <property type="entry name" value="Ald_DH_C"/>
</dbReference>
<dbReference type="PANTHER" id="PTHR43353:SF5">
    <property type="entry name" value="SUCCINATE-SEMIALDEHYDE DEHYDROGENASE, MITOCHONDRIAL"/>
    <property type="match status" value="1"/>
</dbReference>
<dbReference type="SUPFAM" id="SSF53720">
    <property type="entry name" value="ALDH-like"/>
    <property type="match status" value="1"/>
</dbReference>
<keyword evidence="1" id="KW-0560">Oxidoreductase</keyword>
<dbReference type="InterPro" id="IPR016162">
    <property type="entry name" value="Ald_DH_N"/>
</dbReference>
<evidence type="ECO:0000313" key="3">
    <source>
        <dbReference type="EMBL" id="NKQ51590.1"/>
    </source>
</evidence>
<dbReference type="InterPro" id="IPR015590">
    <property type="entry name" value="Aldehyde_DH_dom"/>
</dbReference>
<dbReference type="InterPro" id="IPR016160">
    <property type="entry name" value="Ald_DH_CS_CYS"/>
</dbReference>
<name>A0ABX1IZN8_9PSEU</name>
<dbReference type="RefSeq" id="WP_168510611.1">
    <property type="nucleotide sequence ID" value="NZ_JAAXLS010000001.1"/>
</dbReference>
<accession>A0ABX1IZN8</accession>
<proteinExistence type="predicted"/>
<feature type="domain" description="Aldehyde dehydrogenase" evidence="2">
    <location>
        <begin position="23"/>
        <end position="485"/>
    </location>
</feature>
<organism evidence="3 4">
    <name type="scientific">Amycolatopsis acididurans</name>
    <dbReference type="NCBI Taxonomy" id="2724524"/>
    <lineage>
        <taxon>Bacteria</taxon>
        <taxon>Bacillati</taxon>
        <taxon>Actinomycetota</taxon>
        <taxon>Actinomycetes</taxon>
        <taxon>Pseudonocardiales</taxon>
        <taxon>Pseudonocardiaceae</taxon>
        <taxon>Amycolatopsis</taxon>
    </lineage>
</organism>
<dbReference type="PANTHER" id="PTHR43353">
    <property type="entry name" value="SUCCINATE-SEMIALDEHYDE DEHYDROGENASE, MITOCHONDRIAL"/>
    <property type="match status" value="1"/>
</dbReference>
<dbReference type="CDD" id="cd07103">
    <property type="entry name" value="ALDH_F5_SSADH_GabD"/>
    <property type="match status" value="1"/>
</dbReference>
<protein>
    <submittedName>
        <fullName evidence="3">NAD-dependent succinate-semialdehyde dehydrogenase</fullName>
    </submittedName>
</protein>
<sequence>MDWWRRVRGNGDTLFIDGAWCGADDGGTFEVTDPSRGTVIGHAADAGAAETGRAIEAAAKAFTTWSRETAYGRAAVLRKAHALMLERHEELARLMTREQGKPLKAARNEVRYAADFLEWFAEEAKRVYGSTIPSARADQRFVVMRQPAGVVAAITPWNYPISMITRKVAPAIAAGCAIVLKPAEQTPLCAAAVFEILAEAGLPAGVANLVTTNRPEPVGDRLVGSPVVRKLTFTGSTEVGKMLGGRATASTMKRISMELGGHAPFLVFPDADPEHAAKGAALVKFLNTGQACICPNRIYVHRSIMGPFADALVARVKRMRVGPGDEDGVQIGPLVDDAALAKVGDQVEDAVGKGARLLAGGERVTGGELGNGRFFAPTVLADVTPDMLIYREETFGPVAALIPFDEEDEVIEAANDTEYGLASYVYTHDLGRAVRVAEALRFGIVGINDINPTAAAAPFGGVGVSGTGREGGAEGIEEYLDVKLVGLAVR</sequence>
<dbReference type="InterPro" id="IPR016161">
    <property type="entry name" value="Ald_DH/histidinol_DH"/>
</dbReference>
<evidence type="ECO:0000259" key="2">
    <source>
        <dbReference type="Pfam" id="PF00171"/>
    </source>
</evidence>
<dbReference type="InterPro" id="IPR050740">
    <property type="entry name" value="Aldehyde_DH_Superfamily"/>
</dbReference>
<dbReference type="PROSITE" id="PS00070">
    <property type="entry name" value="ALDEHYDE_DEHYDR_CYS"/>
    <property type="match status" value="1"/>
</dbReference>
<dbReference type="Pfam" id="PF00171">
    <property type="entry name" value="Aldedh"/>
    <property type="match status" value="1"/>
</dbReference>
<gene>
    <name evidence="3" type="ORF">HFP15_01700</name>
</gene>
<evidence type="ECO:0000313" key="4">
    <source>
        <dbReference type="Proteomes" id="UP000715441"/>
    </source>
</evidence>
<dbReference type="Gene3D" id="3.40.309.10">
    <property type="entry name" value="Aldehyde Dehydrogenase, Chain A, domain 2"/>
    <property type="match status" value="1"/>
</dbReference>
<dbReference type="Proteomes" id="UP000715441">
    <property type="component" value="Unassembled WGS sequence"/>
</dbReference>